<sequence>MIYSFENILNHHNPCVRHANVAQPG</sequence>
<evidence type="ECO:0000313" key="1">
    <source>
        <dbReference type="EMBL" id="SVC05213.1"/>
    </source>
</evidence>
<name>A0A382J2A7_9ZZZZ</name>
<proteinExistence type="predicted"/>
<dbReference type="EMBL" id="UINC01070791">
    <property type="protein sequence ID" value="SVC05213.1"/>
    <property type="molecule type" value="Genomic_DNA"/>
</dbReference>
<reference evidence="1" key="1">
    <citation type="submission" date="2018-05" db="EMBL/GenBank/DDBJ databases">
        <authorList>
            <person name="Lanie J.A."/>
            <person name="Ng W.-L."/>
            <person name="Kazmierczak K.M."/>
            <person name="Andrzejewski T.M."/>
            <person name="Davidsen T.M."/>
            <person name="Wayne K.J."/>
            <person name="Tettelin H."/>
            <person name="Glass J.I."/>
            <person name="Rusch D."/>
            <person name="Podicherti R."/>
            <person name="Tsui H.-C.T."/>
            <person name="Winkler M.E."/>
        </authorList>
    </citation>
    <scope>NUCLEOTIDE SEQUENCE</scope>
</reference>
<gene>
    <name evidence="1" type="ORF">METZ01_LOCUS258067</name>
</gene>
<accession>A0A382J2A7</accession>
<organism evidence="1">
    <name type="scientific">marine metagenome</name>
    <dbReference type="NCBI Taxonomy" id="408172"/>
    <lineage>
        <taxon>unclassified sequences</taxon>
        <taxon>metagenomes</taxon>
        <taxon>ecological metagenomes</taxon>
    </lineage>
</organism>
<protein>
    <submittedName>
        <fullName evidence="1">Uncharacterized protein</fullName>
    </submittedName>
</protein>
<dbReference type="AlphaFoldDB" id="A0A382J2A7"/>